<dbReference type="Pfam" id="PF01882">
    <property type="entry name" value="DUF58"/>
    <property type="match status" value="2"/>
</dbReference>
<dbReference type="PANTHER" id="PTHR33608:SF7">
    <property type="entry name" value="DUF58 DOMAIN-CONTAINING PROTEIN"/>
    <property type="match status" value="1"/>
</dbReference>
<feature type="domain" description="DUF58" evidence="1">
    <location>
        <begin position="60"/>
        <end position="110"/>
    </location>
</feature>
<dbReference type="PANTHER" id="PTHR33608">
    <property type="entry name" value="BLL2464 PROTEIN"/>
    <property type="match status" value="1"/>
</dbReference>
<reference evidence="2 3" key="1">
    <citation type="submission" date="2021-07" db="EMBL/GenBank/DDBJ databases">
        <title>Paenibacillus radiodurans sp. nov., isolated from the southeastern edge of Tengger Desert.</title>
        <authorList>
            <person name="Zhang G."/>
        </authorList>
    </citation>
    <scope>NUCLEOTIDE SEQUENCE [LARGE SCALE GENOMIC DNA]</scope>
    <source>
        <strain evidence="2 3">DT7-4</strain>
    </source>
</reference>
<proteinExistence type="predicted"/>
<evidence type="ECO:0000313" key="3">
    <source>
        <dbReference type="Proteomes" id="UP000812277"/>
    </source>
</evidence>
<dbReference type="InterPro" id="IPR036465">
    <property type="entry name" value="vWFA_dom_sf"/>
</dbReference>
<dbReference type="Proteomes" id="UP000812277">
    <property type="component" value="Unassembled WGS sequence"/>
</dbReference>
<evidence type="ECO:0000313" key="2">
    <source>
        <dbReference type="EMBL" id="MBW7473200.1"/>
    </source>
</evidence>
<feature type="domain" description="DUF58" evidence="1">
    <location>
        <begin position="138"/>
        <end position="303"/>
    </location>
</feature>
<protein>
    <submittedName>
        <fullName evidence="2">DUF58 domain-containing protein</fullName>
    </submittedName>
</protein>
<dbReference type="RefSeq" id="WP_219870451.1">
    <property type="nucleotide sequence ID" value="NZ_JAHZIJ010000001.1"/>
</dbReference>
<name>A0ABS7CZX6_9BACL</name>
<accession>A0ABS7CZX6</accession>
<comment type="caution">
    <text evidence="2">The sequence shown here is derived from an EMBL/GenBank/DDBJ whole genome shotgun (WGS) entry which is preliminary data.</text>
</comment>
<sequence length="342" mass="37268">MNSKDREGLTGDQKGREPLLDPALLERLSRLSIVARSRIRGTIQGKRRSRSLGSSLEFADYRPYVPGDDIRRIDWNVYGRSGRAFVRQYWDEQELHVHMYIDISRSMSFDGSLSLAGGRSTRPLPLAAGAGNPPPDDNKLRYALRLAAAVGYVALAGEDRVSVKLFTRSITEELPPLRGRASTLRLIDFLTAAAADGEQQHAADHDGSDDLSSAIVSAAGLPGRAGQAWLFTDGLYEHGIERTISALAGAGQEVVFVHILSPGELRPQLQGELKLIDSEQQTGKDVAIGAGVLQAYKRAVDDHCAAIRTYCRQRGAAYLLVDSGIPIEQAALRLLQESGLLR</sequence>
<organism evidence="2 3">
    <name type="scientific">Paenibacillus oenotherae</name>
    <dbReference type="NCBI Taxonomy" id="1435645"/>
    <lineage>
        <taxon>Bacteria</taxon>
        <taxon>Bacillati</taxon>
        <taxon>Bacillota</taxon>
        <taxon>Bacilli</taxon>
        <taxon>Bacillales</taxon>
        <taxon>Paenibacillaceae</taxon>
        <taxon>Paenibacillus</taxon>
    </lineage>
</organism>
<keyword evidence="3" id="KW-1185">Reference proteome</keyword>
<dbReference type="InterPro" id="IPR002881">
    <property type="entry name" value="DUF58"/>
</dbReference>
<dbReference type="EMBL" id="JAHZIJ010000001">
    <property type="protein sequence ID" value="MBW7473200.1"/>
    <property type="molecule type" value="Genomic_DNA"/>
</dbReference>
<evidence type="ECO:0000259" key="1">
    <source>
        <dbReference type="Pfam" id="PF01882"/>
    </source>
</evidence>
<gene>
    <name evidence="2" type="ORF">K0T92_00420</name>
</gene>
<dbReference type="SUPFAM" id="SSF53300">
    <property type="entry name" value="vWA-like"/>
    <property type="match status" value="1"/>
</dbReference>